<evidence type="ECO:0008006" key="3">
    <source>
        <dbReference type="Google" id="ProtNLM"/>
    </source>
</evidence>
<gene>
    <name evidence="1" type="ORF">PPNO1_LOCUS9341</name>
</gene>
<dbReference type="Pfam" id="PF17132">
    <property type="entry name" value="Glyco_hydro_106"/>
    <property type="match status" value="1"/>
</dbReference>
<dbReference type="AlphaFoldDB" id="A0A9P1HC37"/>
<dbReference type="Proteomes" id="UP000838763">
    <property type="component" value="Unassembled WGS sequence"/>
</dbReference>
<proteinExistence type="predicted"/>
<name>A0A9P1HC37_9PEZI</name>
<dbReference type="PANTHER" id="PTHR36848:SF2">
    <property type="entry name" value="SECRETED PROTEIN"/>
    <property type="match status" value="1"/>
</dbReference>
<dbReference type="PANTHER" id="PTHR36848">
    <property type="entry name" value="DNA-BINDING PROTEIN (PUTATIVE SECRETED PROTEIN)-RELATED"/>
    <property type="match status" value="1"/>
</dbReference>
<dbReference type="OrthoDB" id="2588159at2759"/>
<sequence length="578" mass="64880">MHKHEEWGAERLVAVVAAGVQSSKIVDIPELPEYEFVDTILDEESLVDITDSVVNNTLRWTAPTKFANYTLFAVYEKFTLQRSVDPIDHAAELIGNGSWITDHFSASGANLVIDFWDEHILGGEVNELIKKVGEHAWEDSMEMSSALWWSHGFLERFEANRGYSPRKYLPLLFHQSNTLRAQYRPYNTTYLLGSTDHGQHKALQDYRLTLSEGYHDVSAKELVNLFQESFAAGVNVMVVHGMPYGGEFMSTWPGYTPLLYSFDYNAGPRLPDWNYMDDHMAYAARNQLVLQTGTTKRDIAFYHYDEPRSVTEGYNFSDLRAAGFSYEYLVSANLASGRAAISNGVIAPDGPAYRALVFNEQTYISAAAASRVLTPASLRLSDNRNVSVHATKCGTGPSPFTIEEWNVQIQSWVPDVNKSSSRSMIQTIELGTLPELKPWSEISHVRNVSGVGVYQATFSMPKNYSRNMYASATMIHFGPILNTLRAWVNDRLLPPIDLADAEVEISKYLVEGENTIRIEVSSTLFNAVKARVDSLATMGSPVMFPSSYSDDVPFQEFGLVGPVMIRQLRKVTIRHPDQ</sequence>
<reference evidence="1" key="1">
    <citation type="submission" date="2022-11" db="EMBL/GenBank/DDBJ databases">
        <authorList>
            <person name="Scott C."/>
            <person name="Bruce N."/>
        </authorList>
    </citation>
    <scope>NUCLEOTIDE SEQUENCE</scope>
</reference>
<protein>
    <recommendedName>
        <fullName evidence="3">Secreted protein</fullName>
    </recommendedName>
</protein>
<evidence type="ECO:0000313" key="2">
    <source>
        <dbReference type="Proteomes" id="UP000838763"/>
    </source>
</evidence>
<accession>A0A9P1HC37</accession>
<organism evidence="1 2">
    <name type="scientific">Parascedosporium putredinis</name>
    <dbReference type="NCBI Taxonomy" id="1442378"/>
    <lineage>
        <taxon>Eukaryota</taxon>
        <taxon>Fungi</taxon>
        <taxon>Dikarya</taxon>
        <taxon>Ascomycota</taxon>
        <taxon>Pezizomycotina</taxon>
        <taxon>Sordariomycetes</taxon>
        <taxon>Hypocreomycetidae</taxon>
        <taxon>Microascales</taxon>
        <taxon>Microascaceae</taxon>
        <taxon>Parascedosporium</taxon>
    </lineage>
</organism>
<dbReference type="Gene3D" id="2.60.120.260">
    <property type="entry name" value="Galactose-binding domain-like"/>
    <property type="match status" value="1"/>
</dbReference>
<dbReference type="InterPro" id="IPR053161">
    <property type="entry name" value="Ulvan_degrading_GH"/>
</dbReference>
<dbReference type="InterPro" id="IPR008979">
    <property type="entry name" value="Galactose-bd-like_sf"/>
</dbReference>
<evidence type="ECO:0000313" key="1">
    <source>
        <dbReference type="EMBL" id="CAI4219795.1"/>
    </source>
</evidence>
<dbReference type="SUPFAM" id="SSF49785">
    <property type="entry name" value="Galactose-binding domain-like"/>
    <property type="match status" value="1"/>
</dbReference>
<keyword evidence="2" id="KW-1185">Reference proteome</keyword>
<dbReference type="EMBL" id="CALLCH030000020">
    <property type="protein sequence ID" value="CAI4219795.1"/>
    <property type="molecule type" value="Genomic_DNA"/>
</dbReference>
<comment type="caution">
    <text evidence="1">The sequence shown here is derived from an EMBL/GenBank/DDBJ whole genome shotgun (WGS) entry which is preliminary data.</text>
</comment>